<evidence type="ECO:0000313" key="3">
    <source>
        <dbReference type="Proteomes" id="UP000324800"/>
    </source>
</evidence>
<feature type="compositionally biased region" description="Basic and acidic residues" evidence="1">
    <location>
        <begin position="151"/>
        <end position="167"/>
    </location>
</feature>
<dbReference type="GO" id="GO:0003723">
    <property type="term" value="F:RNA binding"/>
    <property type="evidence" value="ECO:0007669"/>
    <property type="project" value="InterPro"/>
</dbReference>
<evidence type="ECO:0008006" key="4">
    <source>
        <dbReference type="Google" id="ProtNLM"/>
    </source>
</evidence>
<proteinExistence type="predicted"/>
<feature type="region of interest" description="Disordered" evidence="1">
    <location>
        <begin position="114"/>
        <end position="168"/>
    </location>
</feature>
<feature type="non-terminal residue" evidence="2">
    <location>
        <position position="1"/>
    </location>
</feature>
<dbReference type="OrthoDB" id="10021397at2759"/>
<gene>
    <name evidence="2" type="ORF">EZS28_021448</name>
</gene>
<accession>A0A5J4VLD0</accession>
<comment type="caution">
    <text evidence="2">The sequence shown here is derived from an EMBL/GenBank/DDBJ whole genome shotgun (WGS) entry which is preliminary data.</text>
</comment>
<reference evidence="2 3" key="1">
    <citation type="submission" date="2019-03" db="EMBL/GenBank/DDBJ databases">
        <title>Single cell metagenomics reveals metabolic interactions within the superorganism composed of flagellate Streblomastix strix and complex community of Bacteroidetes bacteria on its surface.</title>
        <authorList>
            <person name="Treitli S.C."/>
            <person name="Kolisko M."/>
            <person name="Husnik F."/>
            <person name="Keeling P."/>
            <person name="Hampl V."/>
        </authorList>
    </citation>
    <scope>NUCLEOTIDE SEQUENCE [LARGE SCALE GENOMIC DNA]</scope>
    <source>
        <strain evidence="2">ST1C</strain>
    </source>
</reference>
<evidence type="ECO:0000313" key="2">
    <source>
        <dbReference type="EMBL" id="KAA6383023.1"/>
    </source>
</evidence>
<organism evidence="2 3">
    <name type="scientific">Streblomastix strix</name>
    <dbReference type="NCBI Taxonomy" id="222440"/>
    <lineage>
        <taxon>Eukaryota</taxon>
        <taxon>Metamonada</taxon>
        <taxon>Preaxostyla</taxon>
        <taxon>Oxymonadida</taxon>
        <taxon>Streblomastigidae</taxon>
        <taxon>Streblomastix</taxon>
    </lineage>
</organism>
<sequence>GTHYVIRGKGTLKPGKVHSAINIEGSNDDLHVYVRADNNIALNRAVNALKRLIESATSTESWAVEYRQKQIYMLSVYNGTAIAPAGMADQSMLNNSGLLQLKDIDNDADDINNQQEQKRERNNKKQNIDFDGDEIEQKTNQQEIDDEEENNDSKQQESLKNKGKEEDNKIDEDLEQFLLSSGPTTQIVYPQVQYNQQPTYPHQQQIYVGGMYNNRVGGYMNQQGWGNSGIQSNWGMGGMGVQMSPQLGMIGMNQQSQFYGSGYGLGGTQGAMQMGGYGGYLQQGYSGFNAQPMMGGYGYGSVVNYTQPMVSNTPYMGQVSAQGYQMMQPQLVLHQNIVPTSSVEQPKVITQPTPKTD</sequence>
<dbReference type="Proteomes" id="UP000324800">
    <property type="component" value="Unassembled WGS sequence"/>
</dbReference>
<dbReference type="EMBL" id="SNRW01006462">
    <property type="protein sequence ID" value="KAA6383023.1"/>
    <property type="molecule type" value="Genomic_DNA"/>
</dbReference>
<evidence type="ECO:0000256" key="1">
    <source>
        <dbReference type="SAM" id="MobiDB-lite"/>
    </source>
</evidence>
<dbReference type="Gene3D" id="3.30.1370.10">
    <property type="entry name" value="K Homology domain, type 1"/>
    <property type="match status" value="1"/>
</dbReference>
<dbReference type="InterPro" id="IPR036612">
    <property type="entry name" value="KH_dom_type_1_sf"/>
</dbReference>
<name>A0A5J4VLD0_9EUKA</name>
<dbReference type="AlphaFoldDB" id="A0A5J4VLD0"/>
<protein>
    <recommendedName>
        <fullName evidence="4">K Homology domain-containing protein</fullName>
    </recommendedName>
</protein>